<feature type="region of interest" description="Disordered" evidence="1">
    <location>
        <begin position="57"/>
        <end position="79"/>
    </location>
</feature>
<feature type="compositionally biased region" description="Pro residues" evidence="1">
    <location>
        <begin position="15"/>
        <end position="36"/>
    </location>
</feature>
<reference evidence="2" key="1">
    <citation type="submission" date="2023-03" db="EMBL/GenBank/DDBJ databases">
        <authorList>
            <person name="Steffen K."/>
            <person name="Cardenas P."/>
        </authorList>
    </citation>
    <scope>NUCLEOTIDE SEQUENCE</scope>
</reference>
<name>A0AA35STW0_GEOBA</name>
<dbReference type="EMBL" id="CASHTH010002786">
    <property type="protein sequence ID" value="CAI8035268.1"/>
    <property type="molecule type" value="Genomic_DNA"/>
</dbReference>
<proteinExistence type="predicted"/>
<gene>
    <name evidence="2" type="ORF">GBAR_LOCUS19807</name>
</gene>
<dbReference type="AlphaFoldDB" id="A0AA35STW0"/>
<feature type="region of interest" description="Disordered" evidence="1">
    <location>
        <begin position="1"/>
        <end position="39"/>
    </location>
</feature>
<evidence type="ECO:0000313" key="2">
    <source>
        <dbReference type="EMBL" id="CAI8035268.1"/>
    </source>
</evidence>
<feature type="compositionally biased region" description="Basic and acidic residues" evidence="1">
    <location>
        <begin position="1"/>
        <end position="12"/>
    </location>
</feature>
<comment type="caution">
    <text evidence="2">The sequence shown here is derived from an EMBL/GenBank/DDBJ whole genome shotgun (WGS) entry which is preliminary data.</text>
</comment>
<evidence type="ECO:0000313" key="3">
    <source>
        <dbReference type="Proteomes" id="UP001174909"/>
    </source>
</evidence>
<accession>A0AA35STW0</accession>
<dbReference type="Proteomes" id="UP001174909">
    <property type="component" value="Unassembled WGS sequence"/>
</dbReference>
<evidence type="ECO:0000256" key="1">
    <source>
        <dbReference type="SAM" id="MobiDB-lite"/>
    </source>
</evidence>
<sequence>EEGKRALEEERSLPPAVPPSTAPAPTPIPPPQPPLADKPTLLLTRCTVNIYGLLTPSAAIPGQSREQSSEQSNHQHEEN</sequence>
<organism evidence="2 3">
    <name type="scientific">Geodia barretti</name>
    <name type="common">Barrett's horny sponge</name>
    <dbReference type="NCBI Taxonomy" id="519541"/>
    <lineage>
        <taxon>Eukaryota</taxon>
        <taxon>Metazoa</taxon>
        <taxon>Porifera</taxon>
        <taxon>Demospongiae</taxon>
        <taxon>Heteroscleromorpha</taxon>
        <taxon>Tetractinellida</taxon>
        <taxon>Astrophorina</taxon>
        <taxon>Geodiidae</taxon>
        <taxon>Geodia</taxon>
    </lineage>
</organism>
<keyword evidence="3" id="KW-1185">Reference proteome</keyword>
<feature type="non-terminal residue" evidence="2">
    <location>
        <position position="79"/>
    </location>
</feature>
<protein>
    <submittedName>
        <fullName evidence="2">Uncharacterized protein</fullName>
    </submittedName>
</protein>